<comment type="caution">
    <text evidence="1">The sequence shown here is derived from an EMBL/GenBank/DDBJ whole genome shotgun (WGS) entry which is preliminary data.</text>
</comment>
<name>A0ABU7N4H0_PSEVI</name>
<dbReference type="Proteomes" id="UP001343600">
    <property type="component" value="Unassembled WGS sequence"/>
</dbReference>
<keyword evidence="2" id="KW-1185">Reference proteome</keyword>
<organism evidence="1 2">
    <name type="scientific">Pseudomonas viridiflava</name>
    <name type="common">Phytomonas viridiflava</name>
    <dbReference type="NCBI Taxonomy" id="33069"/>
    <lineage>
        <taxon>Bacteria</taxon>
        <taxon>Pseudomonadati</taxon>
        <taxon>Pseudomonadota</taxon>
        <taxon>Gammaproteobacteria</taxon>
        <taxon>Pseudomonadales</taxon>
        <taxon>Pseudomonadaceae</taxon>
        <taxon>Pseudomonas</taxon>
    </lineage>
</organism>
<dbReference type="RefSeq" id="WP_122709785.1">
    <property type="nucleotide sequence ID" value="NZ_JAEIJH010000033.1"/>
</dbReference>
<evidence type="ECO:0000313" key="2">
    <source>
        <dbReference type="Proteomes" id="UP001343600"/>
    </source>
</evidence>
<proteinExistence type="predicted"/>
<gene>
    <name evidence="1" type="ORF">V2I87_04965</name>
</gene>
<sequence>MSIADRLHALAAIDPMERFEMMELASAAFCYYVEANPEEWRCPASNYAVFNEAGLQVGTLLGSRYVLHGPEVEPDHKAYLAILRDDNTLLTHTHQLFGRLDGRYIKT</sequence>
<protein>
    <submittedName>
        <fullName evidence="1">Uncharacterized protein</fullName>
    </submittedName>
</protein>
<evidence type="ECO:0000313" key="1">
    <source>
        <dbReference type="EMBL" id="MEE4039441.1"/>
    </source>
</evidence>
<accession>A0ABU7N4H0</accession>
<dbReference type="EMBL" id="JAZEIP010000004">
    <property type="protein sequence ID" value="MEE4039441.1"/>
    <property type="molecule type" value="Genomic_DNA"/>
</dbReference>
<reference evidence="1 2" key="1">
    <citation type="submission" date="2024-01" db="EMBL/GenBank/DDBJ databases">
        <title>Characterization of Pseudomonas viridiflava in Georgia, USA.</title>
        <authorList>
            <person name="Zhao M."/>
            <person name="Dutta B."/>
        </authorList>
    </citation>
    <scope>NUCLEOTIDE SEQUENCE [LARGE SCALE GENOMIC DNA]</scope>
    <source>
        <strain evidence="1 2">21GA0539</strain>
    </source>
</reference>